<dbReference type="Proteomes" id="UP001165960">
    <property type="component" value="Unassembled WGS sequence"/>
</dbReference>
<name>A0ACC2T863_9FUNG</name>
<dbReference type="EMBL" id="QTSX02003560">
    <property type="protein sequence ID" value="KAJ9070771.1"/>
    <property type="molecule type" value="Genomic_DNA"/>
</dbReference>
<protein>
    <submittedName>
        <fullName evidence="1">Uncharacterized protein</fullName>
    </submittedName>
</protein>
<accession>A0ACC2T863</accession>
<reference evidence="1" key="1">
    <citation type="submission" date="2022-04" db="EMBL/GenBank/DDBJ databases">
        <title>Genome of the entomopathogenic fungus Entomophthora muscae.</title>
        <authorList>
            <person name="Elya C."/>
            <person name="Lovett B.R."/>
            <person name="Lee E."/>
            <person name="Macias A.M."/>
            <person name="Hajek A.E."/>
            <person name="De Bivort B.L."/>
            <person name="Kasson M.T."/>
            <person name="De Fine Licht H.H."/>
            <person name="Stajich J.E."/>
        </authorList>
    </citation>
    <scope>NUCLEOTIDE SEQUENCE</scope>
    <source>
        <strain evidence="1">Berkeley</strain>
    </source>
</reference>
<keyword evidence="2" id="KW-1185">Reference proteome</keyword>
<sequence length="129" mass="14402">MPGHGPLYPVTFYANYANHLDKQLFCPPCFEEAQRLDSKDFSDVKGGIIWAETQQGSIKVGKYYLQVAQLVRLDPVVLSGVHIINFIDHAWDVLEWSTSSLNVNCGEVDILVLDTLSSTRELTAAYANL</sequence>
<proteinExistence type="predicted"/>
<comment type="caution">
    <text evidence="1">The sequence shown here is derived from an EMBL/GenBank/DDBJ whole genome shotgun (WGS) entry which is preliminary data.</text>
</comment>
<organism evidence="1 2">
    <name type="scientific">Entomophthora muscae</name>
    <dbReference type="NCBI Taxonomy" id="34485"/>
    <lineage>
        <taxon>Eukaryota</taxon>
        <taxon>Fungi</taxon>
        <taxon>Fungi incertae sedis</taxon>
        <taxon>Zoopagomycota</taxon>
        <taxon>Entomophthoromycotina</taxon>
        <taxon>Entomophthoromycetes</taxon>
        <taxon>Entomophthorales</taxon>
        <taxon>Entomophthoraceae</taxon>
        <taxon>Entomophthora</taxon>
    </lineage>
</organism>
<gene>
    <name evidence="1" type="ORF">DSO57_1004021</name>
</gene>
<evidence type="ECO:0000313" key="2">
    <source>
        <dbReference type="Proteomes" id="UP001165960"/>
    </source>
</evidence>
<evidence type="ECO:0000313" key="1">
    <source>
        <dbReference type="EMBL" id="KAJ9070771.1"/>
    </source>
</evidence>